<sequence>MSSTVPDADVSAEIRKLRELLFDGDYTTAVFLLASMDEESRLLVTLALLDALNAAQEAAMEHFVAAGNLLIPLVTQMRELGVLRPDISAAADQFDTARVRMQDVFGKKAPDGS</sequence>
<gene>
    <name evidence="1" type="ORF">R3P95_09940</name>
</gene>
<accession>A0ABU4AXA6</accession>
<proteinExistence type="predicted"/>
<organism evidence="1 2">
    <name type="scientific">Rhodococcus cercidiphylli</name>
    <dbReference type="NCBI Taxonomy" id="489916"/>
    <lineage>
        <taxon>Bacteria</taxon>
        <taxon>Bacillati</taxon>
        <taxon>Actinomycetota</taxon>
        <taxon>Actinomycetes</taxon>
        <taxon>Mycobacteriales</taxon>
        <taxon>Nocardiaceae</taxon>
        <taxon>Rhodococcus</taxon>
    </lineage>
</organism>
<evidence type="ECO:0000313" key="2">
    <source>
        <dbReference type="Proteomes" id="UP001185899"/>
    </source>
</evidence>
<evidence type="ECO:0000313" key="1">
    <source>
        <dbReference type="EMBL" id="MDV6230870.1"/>
    </source>
</evidence>
<dbReference type="Proteomes" id="UP001185899">
    <property type="component" value="Unassembled WGS sequence"/>
</dbReference>
<name>A0ABU4AXA6_9NOCA</name>
<keyword evidence="2" id="KW-1185">Reference proteome</keyword>
<dbReference type="EMBL" id="JAWLKE010000003">
    <property type="protein sequence ID" value="MDV6230870.1"/>
    <property type="molecule type" value="Genomic_DNA"/>
</dbReference>
<reference evidence="1 2" key="1">
    <citation type="submission" date="2023-10" db="EMBL/GenBank/DDBJ databases">
        <title>Development of a sustainable strategy for remediation of hydrocarbon-contaminated territories based on the waste exchange concept.</title>
        <authorList>
            <person name="Krivoruchko A."/>
        </authorList>
    </citation>
    <scope>NUCLEOTIDE SEQUENCE [LARGE SCALE GENOMIC DNA]</scope>
    <source>
        <strain evidence="1 2">IEGM 1322</strain>
    </source>
</reference>
<dbReference type="RefSeq" id="WP_317548242.1">
    <property type="nucleotide sequence ID" value="NZ_JAWLKE010000003.1"/>
</dbReference>
<protein>
    <submittedName>
        <fullName evidence="1">Uncharacterized protein</fullName>
    </submittedName>
</protein>
<comment type="caution">
    <text evidence="1">The sequence shown here is derived from an EMBL/GenBank/DDBJ whole genome shotgun (WGS) entry which is preliminary data.</text>
</comment>